<proteinExistence type="predicted"/>
<evidence type="ECO:0000313" key="4">
    <source>
        <dbReference type="Proteomes" id="UP000000268"/>
    </source>
</evidence>
<evidence type="ECO:0000313" key="3">
    <source>
        <dbReference type="EMBL" id="ABW26995.1"/>
    </source>
</evidence>
<dbReference type="Pfam" id="PF01926">
    <property type="entry name" value="MMR_HSR1"/>
    <property type="match status" value="1"/>
</dbReference>
<dbReference type="GO" id="GO:0030488">
    <property type="term" value="P:tRNA methylation"/>
    <property type="evidence" value="ECO:0007669"/>
    <property type="project" value="TreeGrafter"/>
</dbReference>
<dbReference type="KEGG" id="amr:AM1_1977"/>
<dbReference type="InterPro" id="IPR027417">
    <property type="entry name" value="P-loop_NTPase"/>
</dbReference>
<name>B0CFH6_ACAM1</name>
<dbReference type="AlphaFoldDB" id="B0CFH6"/>
<dbReference type="PANTHER" id="PTHR42714">
    <property type="entry name" value="TRNA MODIFICATION GTPASE GTPBP3"/>
    <property type="match status" value="1"/>
</dbReference>
<sequence length="631" mass="70514">MIRLKVWQWVVLALPVVSVLGFLGAAAGLQIHQWGLSWIWAIVILVFLGWQYLLVRWLRLPDQIAAEARAFIQEQAEETSSSEPRRQQAEAEIQTILVAAREDVLPWEDWAQFFRRCQTLIEAIAHVYYPTTKRPFLNIYVPDAYGLLRGTVDDVDQWMQKLSPVLGQVTVGQAYETYETYRKLEPAARTAVKVWQWSRWIFNPVAALTRTSTQTYRNQANQQLLANLGQIVRETTLQALGERAIALYSGEAVRSLESLEPKLPEAETQTLQAIITEAAPAKAVEQAPLNVLLVGRTGAGKSSLVNTLFGRETAAVDVLPSTDTLQSYRFKNNLDETLTLWDSPGYEQSGRDDLRQAVIEKAAEADLLLLVTPATDPALQMDLAFLEEIKTQVDDLPVISIVTQVDRLRPIREWSPPYDWRSGEQPKETSIREAIAYRQEILGEVSAVILPLVTGDTSQDRPAWGGTELSAAMVDEFDPAKQARMARFLRDRTTRITTSAKIINQYASQMSTTQGLTALLKSPLLGFLSTMTTGSPALATALATQLPIEQAPVVMGKLQMGYELFTLLAEPEAHPVFDFLALWPLLLETASSIQDDAWAFGQTMVELWTGKVGVNQLQERYHSYLSKATLA</sequence>
<evidence type="ECO:0000259" key="2">
    <source>
        <dbReference type="Pfam" id="PF01926"/>
    </source>
</evidence>
<dbReference type="STRING" id="329726.AM1_1977"/>
<dbReference type="InterPro" id="IPR006073">
    <property type="entry name" value="GTP-bd"/>
</dbReference>
<keyword evidence="4" id="KW-1185">Reference proteome</keyword>
<dbReference type="RefSeq" id="WP_012162493.1">
    <property type="nucleotide sequence ID" value="NC_009925.1"/>
</dbReference>
<dbReference type="SUPFAM" id="SSF52540">
    <property type="entry name" value="P-loop containing nucleoside triphosphate hydrolases"/>
    <property type="match status" value="1"/>
</dbReference>
<keyword evidence="1" id="KW-0812">Transmembrane</keyword>
<protein>
    <submittedName>
        <fullName evidence="3">GTP binding domain protein</fullName>
    </submittedName>
</protein>
<feature type="transmembrane region" description="Helical" evidence="1">
    <location>
        <begin position="38"/>
        <end position="55"/>
    </location>
</feature>
<evidence type="ECO:0000256" key="1">
    <source>
        <dbReference type="SAM" id="Phobius"/>
    </source>
</evidence>
<dbReference type="Gene3D" id="3.40.50.300">
    <property type="entry name" value="P-loop containing nucleotide triphosphate hydrolases"/>
    <property type="match status" value="1"/>
</dbReference>
<dbReference type="GO" id="GO:0002098">
    <property type="term" value="P:tRNA wobble uridine modification"/>
    <property type="evidence" value="ECO:0007669"/>
    <property type="project" value="TreeGrafter"/>
</dbReference>
<dbReference type="Proteomes" id="UP000000268">
    <property type="component" value="Chromosome"/>
</dbReference>
<feature type="domain" description="G" evidence="2">
    <location>
        <begin position="291"/>
        <end position="402"/>
    </location>
</feature>
<organism evidence="3 4">
    <name type="scientific">Acaryochloris marina (strain MBIC 11017)</name>
    <dbReference type="NCBI Taxonomy" id="329726"/>
    <lineage>
        <taxon>Bacteria</taxon>
        <taxon>Bacillati</taxon>
        <taxon>Cyanobacteriota</taxon>
        <taxon>Cyanophyceae</taxon>
        <taxon>Acaryochloridales</taxon>
        <taxon>Acaryochloridaceae</taxon>
        <taxon>Acaryochloris</taxon>
    </lineage>
</organism>
<accession>B0CFH6</accession>
<dbReference type="eggNOG" id="COG3596">
    <property type="taxonomic scope" value="Bacteria"/>
</dbReference>
<dbReference type="OrthoDB" id="9255830at2"/>
<gene>
    <name evidence="3" type="ordered locus">AM1_1977</name>
</gene>
<reference evidence="3 4" key="1">
    <citation type="journal article" date="2008" name="Proc. Natl. Acad. Sci. U.S.A.">
        <title>Niche adaptation and genome expansion in the chlorophyll d-producing cyanobacterium Acaryochloris marina.</title>
        <authorList>
            <person name="Swingley W.D."/>
            <person name="Chen M."/>
            <person name="Cheung P.C."/>
            <person name="Conrad A.L."/>
            <person name="Dejesa L.C."/>
            <person name="Hao J."/>
            <person name="Honchak B.M."/>
            <person name="Karbach L.E."/>
            <person name="Kurdoglu A."/>
            <person name="Lahiri S."/>
            <person name="Mastrian S.D."/>
            <person name="Miyashita H."/>
            <person name="Page L."/>
            <person name="Ramakrishna P."/>
            <person name="Satoh S."/>
            <person name="Sattley W.M."/>
            <person name="Shimada Y."/>
            <person name="Taylor H.L."/>
            <person name="Tomo T."/>
            <person name="Tsuchiya T."/>
            <person name="Wang Z.T."/>
            <person name="Raymond J."/>
            <person name="Mimuro M."/>
            <person name="Blankenship R.E."/>
            <person name="Touchman J.W."/>
        </authorList>
    </citation>
    <scope>NUCLEOTIDE SEQUENCE [LARGE SCALE GENOMIC DNA]</scope>
    <source>
        <strain evidence="4">MBIC 11017</strain>
    </source>
</reference>
<dbReference type="GO" id="GO:0005525">
    <property type="term" value="F:GTP binding"/>
    <property type="evidence" value="ECO:0007669"/>
    <property type="project" value="InterPro"/>
</dbReference>
<keyword evidence="1" id="KW-0472">Membrane</keyword>
<dbReference type="HOGENOM" id="CLU_028661_0_0_3"/>
<dbReference type="PANTHER" id="PTHR42714:SF2">
    <property type="entry name" value="TRNA MODIFICATION GTPASE GTPBP3, MITOCHONDRIAL"/>
    <property type="match status" value="1"/>
</dbReference>
<dbReference type="EMBL" id="CP000828">
    <property type="protein sequence ID" value="ABW26995.1"/>
    <property type="molecule type" value="Genomic_DNA"/>
</dbReference>
<keyword evidence="1" id="KW-1133">Transmembrane helix</keyword>
<dbReference type="GO" id="GO:0005829">
    <property type="term" value="C:cytosol"/>
    <property type="evidence" value="ECO:0007669"/>
    <property type="project" value="TreeGrafter"/>
</dbReference>